<dbReference type="RefSeq" id="WP_194707300.1">
    <property type="nucleotide sequence ID" value="NZ_JADKPN010000007.1"/>
</dbReference>
<dbReference type="InterPro" id="IPR011006">
    <property type="entry name" value="CheY-like_superfamily"/>
</dbReference>
<dbReference type="AlphaFoldDB" id="A0A930VCV0"/>
<sequence>MATSTPERLRVLIASDRALIADTVRAALAAGGHDVAVVEWPADPAKHQQTSPEPDHGIQDHGVGLLLCDLDQWSTVQTASSVVGSIGVPWVVLTGSPRGPSWGALLEAGVELILGEETRLEEIGDVLVAVAENRVSTPSDERAELTTAWRGLRSPHYC</sequence>
<dbReference type="EMBL" id="JADKPN010000007">
    <property type="protein sequence ID" value="MBF4764133.1"/>
    <property type="molecule type" value="Genomic_DNA"/>
</dbReference>
<proteinExistence type="predicted"/>
<gene>
    <name evidence="1" type="ORF">ISU07_13445</name>
</gene>
<evidence type="ECO:0000313" key="2">
    <source>
        <dbReference type="Proteomes" id="UP000640489"/>
    </source>
</evidence>
<accession>A0A930VCV0</accession>
<dbReference type="SUPFAM" id="SSF52172">
    <property type="entry name" value="CheY-like"/>
    <property type="match status" value="1"/>
</dbReference>
<evidence type="ECO:0000313" key="1">
    <source>
        <dbReference type="EMBL" id="MBF4764133.1"/>
    </source>
</evidence>
<name>A0A930VCV0_9ACTN</name>
<protein>
    <submittedName>
        <fullName evidence="1">Uncharacterized protein</fullName>
    </submittedName>
</protein>
<comment type="caution">
    <text evidence="1">The sequence shown here is derived from an EMBL/GenBank/DDBJ whole genome shotgun (WGS) entry which is preliminary data.</text>
</comment>
<reference evidence="1" key="1">
    <citation type="submission" date="2020-11" db="EMBL/GenBank/DDBJ databases">
        <title>Nocardioides sp. nov., isolated from Soil of Cynanchum wilfordii Hemsley rhizosphere.</title>
        <authorList>
            <person name="Lee J.-S."/>
            <person name="Suh M.K."/>
            <person name="Kim J.-S."/>
        </authorList>
    </citation>
    <scope>NUCLEOTIDE SEQUENCE</scope>
    <source>
        <strain evidence="1">KCTC 19275</strain>
    </source>
</reference>
<dbReference type="Proteomes" id="UP000640489">
    <property type="component" value="Unassembled WGS sequence"/>
</dbReference>
<organism evidence="1 2">
    <name type="scientific">Nocardioides islandensis</name>
    <dbReference type="NCBI Taxonomy" id="433663"/>
    <lineage>
        <taxon>Bacteria</taxon>
        <taxon>Bacillati</taxon>
        <taxon>Actinomycetota</taxon>
        <taxon>Actinomycetes</taxon>
        <taxon>Propionibacteriales</taxon>
        <taxon>Nocardioidaceae</taxon>
        <taxon>Nocardioides</taxon>
    </lineage>
</organism>
<keyword evidence="2" id="KW-1185">Reference proteome</keyword>